<proteinExistence type="predicted"/>
<feature type="compositionally biased region" description="Basic residues" evidence="3">
    <location>
        <begin position="260"/>
        <end position="270"/>
    </location>
</feature>
<protein>
    <submittedName>
        <fullName evidence="4">Eukaryotic translation initiation factor 4E transporter</fullName>
    </submittedName>
</protein>
<feature type="compositionally biased region" description="Basic and acidic residues" evidence="3">
    <location>
        <begin position="98"/>
        <end position="117"/>
    </location>
</feature>
<evidence type="ECO:0000313" key="5">
    <source>
        <dbReference type="Proteomes" id="UP000324222"/>
    </source>
</evidence>
<accession>A0A5B7DIT9</accession>
<dbReference type="GO" id="GO:0036464">
    <property type="term" value="C:cytoplasmic ribonucleoprotein granule"/>
    <property type="evidence" value="ECO:0007669"/>
    <property type="project" value="UniProtKB-ARBA"/>
</dbReference>
<organism evidence="4 5">
    <name type="scientific">Portunus trituberculatus</name>
    <name type="common">Swimming crab</name>
    <name type="synonym">Neptunus trituberculatus</name>
    <dbReference type="NCBI Taxonomy" id="210409"/>
    <lineage>
        <taxon>Eukaryota</taxon>
        <taxon>Metazoa</taxon>
        <taxon>Ecdysozoa</taxon>
        <taxon>Arthropoda</taxon>
        <taxon>Crustacea</taxon>
        <taxon>Multicrustacea</taxon>
        <taxon>Malacostraca</taxon>
        <taxon>Eumalacostraca</taxon>
        <taxon>Eucarida</taxon>
        <taxon>Decapoda</taxon>
        <taxon>Pleocyemata</taxon>
        <taxon>Brachyura</taxon>
        <taxon>Eubrachyura</taxon>
        <taxon>Portunoidea</taxon>
        <taxon>Portunidae</taxon>
        <taxon>Portuninae</taxon>
        <taxon>Portunus</taxon>
    </lineage>
</organism>
<keyword evidence="2" id="KW-0963">Cytoplasm</keyword>
<feature type="compositionally biased region" description="Low complexity" evidence="3">
    <location>
        <begin position="34"/>
        <end position="45"/>
    </location>
</feature>
<feature type="compositionally biased region" description="Basic and acidic residues" evidence="3">
    <location>
        <begin position="47"/>
        <end position="70"/>
    </location>
</feature>
<dbReference type="InterPro" id="IPR018862">
    <property type="entry name" value="eIF4E-T"/>
</dbReference>
<dbReference type="PANTHER" id="PTHR12269:SF1">
    <property type="entry name" value="EUKARYOTIC TRANSLATION INITIATION FACTOR 4E TRANSPORTER"/>
    <property type="match status" value="1"/>
</dbReference>
<gene>
    <name evidence="4" type="primary">Eif4enif1</name>
    <name evidence="4" type="ORF">E2C01_014437</name>
</gene>
<comment type="subcellular location">
    <subcellularLocation>
        <location evidence="1">Cytoplasm</location>
    </subcellularLocation>
</comment>
<feature type="compositionally biased region" description="Basic and acidic residues" evidence="3">
    <location>
        <begin position="126"/>
        <end position="222"/>
    </location>
</feature>
<keyword evidence="4" id="KW-0648">Protein biosynthesis</keyword>
<evidence type="ECO:0000256" key="1">
    <source>
        <dbReference type="ARBA" id="ARBA00004496"/>
    </source>
</evidence>
<feature type="compositionally biased region" description="Polar residues" evidence="3">
    <location>
        <begin position="79"/>
        <end position="97"/>
    </location>
</feature>
<feature type="region of interest" description="Disordered" evidence="3">
    <location>
        <begin position="252"/>
        <end position="273"/>
    </location>
</feature>
<feature type="region of interest" description="Disordered" evidence="3">
    <location>
        <begin position="28"/>
        <end position="238"/>
    </location>
</feature>
<reference evidence="4 5" key="1">
    <citation type="submission" date="2019-05" db="EMBL/GenBank/DDBJ databases">
        <title>Another draft genome of Portunus trituberculatus and its Hox gene families provides insights of decapod evolution.</title>
        <authorList>
            <person name="Jeong J.-H."/>
            <person name="Song I."/>
            <person name="Kim S."/>
            <person name="Choi T."/>
            <person name="Kim D."/>
            <person name="Ryu S."/>
            <person name="Kim W."/>
        </authorList>
    </citation>
    <scope>NUCLEOTIDE SEQUENCE [LARGE SCALE GENOMIC DNA]</scope>
    <source>
        <tissue evidence="4">Muscle</tissue>
    </source>
</reference>
<dbReference type="PANTHER" id="PTHR12269">
    <property type="entry name" value="EUKARYOTIC TRANSLATION INITIATION FACTOR 4E TRANSPORTER"/>
    <property type="match status" value="1"/>
</dbReference>
<dbReference type="EMBL" id="VSRR010000977">
    <property type="protein sequence ID" value="MPC21451.1"/>
    <property type="molecule type" value="Genomic_DNA"/>
</dbReference>
<dbReference type="GO" id="GO:0017148">
    <property type="term" value="P:negative regulation of translation"/>
    <property type="evidence" value="ECO:0007669"/>
    <property type="project" value="TreeGrafter"/>
</dbReference>
<keyword evidence="5" id="KW-1185">Reference proteome</keyword>
<keyword evidence="4" id="KW-0396">Initiation factor</keyword>
<evidence type="ECO:0000256" key="2">
    <source>
        <dbReference type="ARBA" id="ARBA00022490"/>
    </source>
</evidence>
<dbReference type="Pfam" id="PF10477">
    <property type="entry name" value="EIF4E-T"/>
    <property type="match status" value="1"/>
</dbReference>
<dbReference type="AlphaFoldDB" id="A0A5B7DIT9"/>
<evidence type="ECO:0000313" key="4">
    <source>
        <dbReference type="EMBL" id="MPC21451.1"/>
    </source>
</evidence>
<dbReference type="GO" id="GO:0003729">
    <property type="term" value="F:mRNA binding"/>
    <property type="evidence" value="ECO:0007669"/>
    <property type="project" value="TreeGrafter"/>
</dbReference>
<name>A0A5B7DIT9_PORTR</name>
<evidence type="ECO:0000256" key="3">
    <source>
        <dbReference type="SAM" id="MobiDB-lite"/>
    </source>
</evidence>
<dbReference type="GO" id="GO:0003743">
    <property type="term" value="F:translation initiation factor activity"/>
    <property type="evidence" value="ECO:0007669"/>
    <property type="project" value="UniProtKB-KW"/>
</dbReference>
<sequence length="292" mass="35069">MKWPACLDIAYSKPAGRWDPDRWIRAVHDERRPSSTAPVPSTVTSNKPDRPPDLELKRSRDPRERVKQEEQDGLVLSPQRRSFSTGCHGLQQASTVSKRPDSPTERPQRESHREIPTRRIGSGRISRRDDSEAPVTTERRELPSRRERDLERERGRDRDREADQRRDARDWRSKHDQCFDGDNRFDNRRRFMFEEEENEKRPDRREREKDRRYQDRKRMSRADEEEQPEWFTGGPTSQNEFIELVGFDDIPEENCTSTKAQHKRERRRSKKEKEGKVLCFKTPCFFMKKKRY</sequence>
<dbReference type="OrthoDB" id="8916892at2759"/>
<comment type="caution">
    <text evidence="4">The sequence shown here is derived from an EMBL/GenBank/DDBJ whole genome shotgun (WGS) entry which is preliminary data.</text>
</comment>
<dbReference type="GO" id="GO:0005634">
    <property type="term" value="C:nucleus"/>
    <property type="evidence" value="ECO:0007669"/>
    <property type="project" value="TreeGrafter"/>
</dbReference>
<dbReference type="Proteomes" id="UP000324222">
    <property type="component" value="Unassembled WGS sequence"/>
</dbReference>